<dbReference type="GO" id="GO:0005524">
    <property type="term" value="F:ATP binding"/>
    <property type="evidence" value="ECO:0007669"/>
    <property type="project" value="UniProtKB-KW"/>
</dbReference>
<comment type="caution">
    <text evidence="5">The sequence shown here is derived from an EMBL/GenBank/DDBJ whole genome shotgun (WGS) entry which is preliminary data.</text>
</comment>
<dbReference type="PROSITE" id="PS50893">
    <property type="entry name" value="ABC_TRANSPORTER_2"/>
    <property type="match status" value="1"/>
</dbReference>
<evidence type="ECO:0000313" key="5">
    <source>
        <dbReference type="EMBL" id="MBB6522244.1"/>
    </source>
</evidence>
<evidence type="ECO:0000259" key="4">
    <source>
        <dbReference type="PROSITE" id="PS50893"/>
    </source>
</evidence>
<reference evidence="5 6" key="1">
    <citation type="submission" date="2020-08" db="EMBL/GenBank/DDBJ databases">
        <title>Genomic Encyclopedia of Type Strains, Phase IV (KMG-IV): sequencing the most valuable type-strain genomes for metagenomic binning, comparative biology and taxonomic classification.</title>
        <authorList>
            <person name="Goeker M."/>
        </authorList>
    </citation>
    <scope>NUCLEOTIDE SEQUENCE [LARGE SCALE GENOMIC DNA]</scope>
    <source>
        <strain evidence="5 6">DSM 22368</strain>
    </source>
</reference>
<proteinExistence type="predicted"/>
<dbReference type="SMART" id="SM00382">
    <property type="entry name" value="AAA"/>
    <property type="match status" value="1"/>
</dbReference>
<keyword evidence="6" id="KW-1185">Reference proteome</keyword>
<dbReference type="InterPro" id="IPR003593">
    <property type="entry name" value="AAA+_ATPase"/>
</dbReference>
<evidence type="ECO:0000256" key="1">
    <source>
        <dbReference type="ARBA" id="ARBA00022448"/>
    </source>
</evidence>
<evidence type="ECO:0000313" key="6">
    <source>
        <dbReference type="Proteomes" id="UP000528457"/>
    </source>
</evidence>
<accession>A0A7X0MXQ6</accession>
<dbReference type="SUPFAM" id="SSF52540">
    <property type="entry name" value="P-loop containing nucleoside triphosphate hydrolases"/>
    <property type="match status" value="1"/>
</dbReference>
<keyword evidence="3 5" id="KW-0067">ATP-binding</keyword>
<keyword evidence="1" id="KW-0813">Transport</keyword>
<feature type="domain" description="ABC transporter" evidence="4">
    <location>
        <begin position="3"/>
        <end position="226"/>
    </location>
</feature>
<dbReference type="EMBL" id="JACHHT010000002">
    <property type="protein sequence ID" value="MBB6522244.1"/>
    <property type="molecule type" value="Genomic_DNA"/>
</dbReference>
<dbReference type="PANTHER" id="PTHR24220:SF611">
    <property type="entry name" value="ATP-BINDING COMPONENT OF ABC TRANSPORTER-RELATED"/>
    <property type="match status" value="1"/>
</dbReference>
<dbReference type="InterPro" id="IPR027417">
    <property type="entry name" value="P-loop_NTPase"/>
</dbReference>
<dbReference type="AlphaFoldDB" id="A0A7X0MXQ6"/>
<dbReference type="GO" id="GO:0005886">
    <property type="term" value="C:plasma membrane"/>
    <property type="evidence" value="ECO:0007669"/>
    <property type="project" value="TreeGrafter"/>
</dbReference>
<protein>
    <submittedName>
        <fullName evidence="5">Putative ABC transport system ATP-binding protein</fullName>
    </submittedName>
</protein>
<keyword evidence="2" id="KW-0547">Nucleotide-binding</keyword>
<sequence>MAVSIQQLRFAYPSDTAKTVLNIPEWSVAQGESVFLHGPSGTGKSTLLNLLAGILQCREGTLEVLGHSLHTMSGRQRDRFRARHIGFVFQQFNLIPYLNVLDNVLLASYFADRASGREDALTLLQELQLDAELCRKKASELSVGQQQRVAIARALISKPEMLIVDEPTSALDTDNRDIFMQLLLELVQRHQMTLLFVSHDRSLDRGFHRSVSLQEFNQAAHAGESI</sequence>
<dbReference type="InParanoid" id="A0A7X0MXQ6"/>
<dbReference type="GO" id="GO:0016887">
    <property type="term" value="F:ATP hydrolysis activity"/>
    <property type="evidence" value="ECO:0007669"/>
    <property type="project" value="InterPro"/>
</dbReference>
<dbReference type="Pfam" id="PF00005">
    <property type="entry name" value="ABC_tran"/>
    <property type="match status" value="1"/>
</dbReference>
<evidence type="ECO:0000256" key="2">
    <source>
        <dbReference type="ARBA" id="ARBA00022741"/>
    </source>
</evidence>
<dbReference type="InterPro" id="IPR003439">
    <property type="entry name" value="ABC_transporter-like_ATP-bd"/>
</dbReference>
<dbReference type="InterPro" id="IPR017871">
    <property type="entry name" value="ABC_transporter-like_CS"/>
</dbReference>
<dbReference type="PANTHER" id="PTHR24220">
    <property type="entry name" value="IMPORT ATP-BINDING PROTEIN"/>
    <property type="match status" value="1"/>
</dbReference>
<dbReference type="InterPro" id="IPR015854">
    <property type="entry name" value="ABC_transpr_LolD-like"/>
</dbReference>
<dbReference type="InterPro" id="IPR017911">
    <property type="entry name" value="MacB-like_ATP-bd"/>
</dbReference>
<dbReference type="CDD" id="cd03255">
    <property type="entry name" value="ABC_MJ0796_LolCDE_FtsE"/>
    <property type="match status" value="1"/>
</dbReference>
<name>A0A7X0MXQ6_9GAMM</name>
<dbReference type="GO" id="GO:0022857">
    <property type="term" value="F:transmembrane transporter activity"/>
    <property type="evidence" value="ECO:0007669"/>
    <property type="project" value="TreeGrafter"/>
</dbReference>
<dbReference type="RefSeq" id="WP_166846363.1">
    <property type="nucleotide sequence ID" value="NZ_JAAONY010000002.1"/>
</dbReference>
<dbReference type="Gene3D" id="3.40.50.300">
    <property type="entry name" value="P-loop containing nucleotide triphosphate hydrolases"/>
    <property type="match status" value="1"/>
</dbReference>
<dbReference type="PROSITE" id="PS00211">
    <property type="entry name" value="ABC_TRANSPORTER_1"/>
    <property type="match status" value="1"/>
</dbReference>
<dbReference type="Proteomes" id="UP000528457">
    <property type="component" value="Unassembled WGS sequence"/>
</dbReference>
<organism evidence="5 6">
    <name type="scientific">Pseudoteredinibacter isoporae</name>
    <dbReference type="NCBI Taxonomy" id="570281"/>
    <lineage>
        <taxon>Bacteria</taxon>
        <taxon>Pseudomonadati</taxon>
        <taxon>Pseudomonadota</taxon>
        <taxon>Gammaproteobacteria</taxon>
        <taxon>Cellvibrionales</taxon>
        <taxon>Cellvibrionaceae</taxon>
        <taxon>Pseudoteredinibacter</taxon>
    </lineage>
</organism>
<evidence type="ECO:0000256" key="3">
    <source>
        <dbReference type="ARBA" id="ARBA00022840"/>
    </source>
</evidence>
<gene>
    <name evidence="5" type="ORF">HNR48_002529</name>
</gene>